<dbReference type="PANTHER" id="PTHR16684">
    <property type="entry name" value="CENTROMERE PROTEIN C"/>
    <property type="match status" value="1"/>
</dbReference>
<dbReference type="InterPro" id="IPR014710">
    <property type="entry name" value="RmlC-like_jellyroll"/>
</dbReference>
<comment type="subcellular location">
    <subcellularLocation>
        <location evidence="1">Nucleus</location>
    </subcellularLocation>
</comment>
<dbReference type="GO" id="GO:0051455">
    <property type="term" value="P:spindle attachment to meiosis I kinetochore"/>
    <property type="evidence" value="ECO:0007669"/>
    <property type="project" value="TreeGrafter"/>
</dbReference>
<dbReference type="Gene3D" id="2.60.120.10">
    <property type="entry name" value="Jelly Rolls"/>
    <property type="match status" value="1"/>
</dbReference>
<evidence type="ECO:0000313" key="11">
    <source>
        <dbReference type="Proteomes" id="UP000005220"/>
    </source>
</evidence>
<dbReference type="InParanoid" id="H2AUD8"/>
<evidence type="ECO:0000256" key="3">
    <source>
        <dbReference type="ARBA" id="ARBA00023125"/>
    </source>
</evidence>
<dbReference type="eggNOG" id="ENOG502S47H">
    <property type="taxonomic scope" value="Eukaryota"/>
</dbReference>
<comment type="function">
    <text evidence="5">Component of the kinetochore, a multiprotein complex that assembles on centromeric DNA and attaches chromosomes to spindle microtubules, mediating chromosome segregation and sister chromatid segregation during meiosis and mitosis. Component of the inner kinetochore constitutive centromere-associated network (CCAN), which serves as a structural platform for outer kinetochore assembly.</text>
</comment>
<dbReference type="InterPro" id="IPR028929">
    <property type="entry name" value="Mif2_N"/>
</dbReference>
<dbReference type="InterPro" id="IPR025974">
    <property type="entry name" value="Mif2/CENP-C_cupin"/>
</dbReference>
<feature type="region of interest" description="Disordered" evidence="7">
    <location>
        <begin position="111"/>
        <end position="158"/>
    </location>
</feature>
<comment type="similarity">
    <text evidence="2">Belongs to the CENP-C/MIF2 family.</text>
</comment>
<dbReference type="EMBL" id="HE650824">
    <property type="protein sequence ID" value="CCF57988.1"/>
    <property type="molecule type" value="Genomic_DNA"/>
</dbReference>
<dbReference type="GO" id="GO:0019237">
    <property type="term" value="F:centromeric DNA binding"/>
    <property type="evidence" value="ECO:0007669"/>
    <property type="project" value="EnsemblFungi"/>
</dbReference>
<feature type="domain" description="Mif2/CENP-C cupin" evidence="8">
    <location>
        <begin position="409"/>
        <end position="493"/>
    </location>
</feature>
<dbReference type="AlphaFoldDB" id="H2AUD8"/>
<dbReference type="HOGENOM" id="CLU_038087_0_0_1"/>
<dbReference type="GO" id="GO:0000776">
    <property type="term" value="C:kinetochore"/>
    <property type="evidence" value="ECO:0007669"/>
    <property type="project" value="InterPro"/>
</dbReference>
<dbReference type="Pfam" id="PF15624">
    <property type="entry name" value="Mif2_N"/>
    <property type="match status" value="1"/>
</dbReference>
<keyword evidence="11" id="KW-1185">Reference proteome</keyword>
<dbReference type="PANTHER" id="PTHR16684:SF11">
    <property type="entry name" value="CENTROMERE PROTEIN C"/>
    <property type="match status" value="1"/>
</dbReference>
<dbReference type="FunCoup" id="H2AUD8">
    <property type="interactions" value="155"/>
</dbReference>
<organism evidence="10 11">
    <name type="scientific">Kazachstania africana (strain ATCC 22294 / BCRC 22015 / CBS 2517 / CECT 1963 / NBRC 1671 / NRRL Y-8276)</name>
    <name type="common">Yeast</name>
    <name type="synonym">Kluyveromyces africanus</name>
    <dbReference type="NCBI Taxonomy" id="1071382"/>
    <lineage>
        <taxon>Eukaryota</taxon>
        <taxon>Fungi</taxon>
        <taxon>Dikarya</taxon>
        <taxon>Ascomycota</taxon>
        <taxon>Saccharomycotina</taxon>
        <taxon>Saccharomycetes</taxon>
        <taxon>Saccharomycetales</taxon>
        <taxon>Saccharomycetaceae</taxon>
        <taxon>Kazachstania</taxon>
    </lineage>
</organism>
<evidence type="ECO:0000259" key="8">
    <source>
        <dbReference type="Pfam" id="PF11699"/>
    </source>
</evidence>
<protein>
    <recommendedName>
        <fullName evidence="6">CENP-C homolog</fullName>
    </recommendedName>
</protein>
<evidence type="ECO:0000256" key="5">
    <source>
        <dbReference type="ARBA" id="ARBA00057947"/>
    </source>
</evidence>
<evidence type="ECO:0000313" key="10">
    <source>
        <dbReference type="EMBL" id="CCF57988.1"/>
    </source>
</evidence>
<dbReference type="FunFam" id="2.60.120.10:FF:000033">
    <property type="entry name" value="Centromere protein C 1"/>
    <property type="match status" value="1"/>
</dbReference>
<dbReference type="GO" id="GO:0007052">
    <property type="term" value="P:mitotic spindle organization"/>
    <property type="evidence" value="ECO:0007669"/>
    <property type="project" value="EnsemblFungi"/>
</dbReference>
<dbReference type="RefSeq" id="XP_003957123.1">
    <property type="nucleotide sequence ID" value="XM_003957074.1"/>
</dbReference>
<dbReference type="Proteomes" id="UP000005220">
    <property type="component" value="Chromosome 4"/>
</dbReference>
<evidence type="ECO:0000256" key="4">
    <source>
        <dbReference type="ARBA" id="ARBA00023242"/>
    </source>
</evidence>
<dbReference type="CDD" id="cd06993">
    <property type="entry name" value="cupin_CENP-C_C"/>
    <property type="match status" value="1"/>
</dbReference>
<evidence type="ECO:0000259" key="9">
    <source>
        <dbReference type="Pfam" id="PF15624"/>
    </source>
</evidence>
<dbReference type="GO" id="GO:0051382">
    <property type="term" value="P:kinetochore assembly"/>
    <property type="evidence" value="ECO:0007669"/>
    <property type="project" value="EnsemblFungi"/>
</dbReference>
<dbReference type="InterPro" id="IPR028386">
    <property type="entry name" value="CENP-C/Mif2/cnp3"/>
</dbReference>
<gene>
    <name evidence="10" type="primary">KAFR0D03400</name>
    <name evidence="10" type="ORF">KAFR_0D03400</name>
</gene>
<dbReference type="InterPro" id="IPR011051">
    <property type="entry name" value="RmlC_Cupin_sf"/>
</dbReference>
<feature type="domain" description="Mif2 N-terminal" evidence="9">
    <location>
        <begin position="3"/>
        <end position="41"/>
    </location>
</feature>
<dbReference type="KEGG" id="kaf:KAFR_0D03400"/>
<dbReference type="OrthoDB" id="1939643at2759"/>
<evidence type="ECO:0000256" key="6">
    <source>
        <dbReference type="ARBA" id="ARBA00075033"/>
    </source>
</evidence>
<evidence type="ECO:0000256" key="1">
    <source>
        <dbReference type="ARBA" id="ARBA00004123"/>
    </source>
</evidence>
<dbReference type="GO" id="GO:0044877">
    <property type="term" value="F:protein-containing complex binding"/>
    <property type="evidence" value="ECO:0007669"/>
    <property type="project" value="EnsemblFungi"/>
</dbReference>
<keyword evidence="3" id="KW-0238">DNA-binding</keyword>
<dbReference type="Pfam" id="PF11699">
    <property type="entry name" value="CENP-C_C"/>
    <property type="match status" value="1"/>
</dbReference>
<evidence type="ECO:0000256" key="7">
    <source>
        <dbReference type="SAM" id="MobiDB-lite"/>
    </source>
</evidence>
<keyword evidence="4" id="KW-0539">Nucleus</keyword>
<feature type="compositionally biased region" description="Basic and acidic residues" evidence="7">
    <location>
        <begin position="37"/>
        <end position="46"/>
    </location>
</feature>
<dbReference type="GeneID" id="13882233"/>
<dbReference type="STRING" id="1071382.H2AUD8"/>
<evidence type="ECO:0000256" key="2">
    <source>
        <dbReference type="ARBA" id="ARBA00010291"/>
    </source>
</evidence>
<feature type="region of interest" description="Disordered" evidence="7">
    <location>
        <begin position="37"/>
        <end position="67"/>
    </location>
</feature>
<dbReference type="GO" id="GO:0051315">
    <property type="term" value="P:attachment of mitotic spindle microtubules to kinetochore"/>
    <property type="evidence" value="ECO:0007669"/>
    <property type="project" value="TreeGrafter"/>
</dbReference>
<accession>H2AUD8</accession>
<dbReference type="SUPFAM" id="SSF51182">
    <property type="entry name" value="RmlC-like cupins"/>
    <property type="match status" value="1"/>
</dbReference>
<sequence>MDYMNLGVKSRKTGLRVKNDINKDEFSMERIDDFFNDDNDKDKLDRTPGTATRKWNRSGLSSPHIFSPEVLNSKRSSLLSHSSVRNDPEPFLDDNEAQLDLLQPIFEEDINKEEDEVNSRQTQSYNTTYDLPNKPRNTKNPYTTDYKDDIPDLISDDDTTIDNTYLNTSDNALLEEEISDSYLNDGSTSDEGPSSDSSDNDDNNESELSIVSEDDRTYIPSENEVDEGHNSVAFEEDDISSDGEDYLLAQRNNNAEAIGHDNSGLRRSTRVKVPPLEYWRNEKIVYKRNSDKPVLDIAKIITYEEAPRKKALLSSTTTPSAPRIRRPILSKRQVRIRKVPVKNNSNATILNKINNGGMIEGKWLKDGMLKCDVNIAKDKNTKENELIALAPNVAQMEKTKITKDEKYSIAIAFDKHRDTFASGILKLPIGGNRNSKNSFSTVTTFYVINGVLEVALNGTRFVVIENCSFQIPAFNDYALKNKGNDEVKLFFVQVTVGQSSNSEETRNLTSDPLSELFPTSNVKSFSIDNNTRLSKDLFLPNSSSDS</sequence>
<feature type="compositionally biased region" description="Polar residues" evidence="7">
    <location>
        <begin position="119"/>
        <end position="130"/>
    </location>
</feature>
<feature type="compositionally biased region" description="Low complexity" evidence="7">
    <location>
        <begin position="185"/>
        <end position="197"/>
    </location>
</feature>
<name>H2AUD8_KAZAF</name>
<dbReference type="GO" id="GO:0005634">
    <property type="term" value="C:nucleus"/>
    <property type="evidence" value="ECO:0007669"/>
    <property type="project" value="UniProtKB-SubCell"/>
</dbReference>
<reference evidence="10 11" key="1">
    <citation type="journal article" date="2011" name="Proc. Natl. Acad. Sci. U.S.A.">
        <title>Evolutionary erosion of yeast sex chromosomes by mating-type switching accidents.</title>
        <authorList>
            <person name="Gordon J.L."/>
            <person name="Armisen D."/>
            <person name="Proux-Wera E."/>
            <person name="Oheigeartaigh S.S."/>
            <person name="Byrne K.P."/>
            <person name="Wolfe K.H."/>
        </authorList>
    </citation>
    <scope>NUCLEOTIDE SEQUENCE [LARGE SCALE GENOMIC DNA]</scope>
    <source>
        <strain evidence="11">ATCC 22294 / BCRC 22015 / CBS 2517 / CECT 1963 / NBRC 1671 / NRRL Y-8276</strain>
    </source>
</reference>
<feature type="region of interest" description="Disordered" evidence="7">
    <location>
        <begin position="181"/>
        <end position="233"/>
    </location>
</feature>
<proteinExistence type="inferred from homology"/>